<proteinExistence type="predicted"/>
<gene>
    <name evidence="2" type="ORF">EVAR_45559_1</name>
</gene>
<evidence type="ECO:0000256" key="1">
    <source>
        <dbReference type="SAM" id="MobiDB-lite"/>
    </source>
</evidence>
<accession>A0A4C1XAM3</accession>
<name>A0A4C1XAM3_EUMVA</name>
<evidence type="ECO:0000313" key="2">
    <source>
        <dbReference type="EMBL" id="GBP59379.1"/>
    </source>
</evidence>
<protein>
    <submittedName>
        <fullName evidence="2">Uncharacterized protein</fullName>
    </submittedName>
</protein>
<keyword evidence="3" id="KW-1185">Reference proteome</keyword>
<feature type="region of interest" description="Disordered" evidence="1">
    <location>
        <begin position="136"/>
        <end position="170"/>
    </location>
</feature>
<dbReference type="Proteomes" id="UP000299102">
    <property type="component" value="Unassembled WGS sequence"/>
</dbReference>
<dbReference type="OrthoDB" id="7369203at2759"/>
<sequence>MGLRAIMYYLEGEKCHAVMMDVCVVLPRGHSSPEAAAARGRRQPCAARRAAPCQRRAAARARRLALPPPCRRLPCYRAAPRPRRPAPLADGLASHVEPRGHRRPRSPKLIVKLRCVFKHCCSAECGRPWGRGAAGVRTAAAPGAPGPRPFSRRGAAARAPGQPPLSQGPTGLSLPTLSCALSTLNMFYLPFDTFYLPYEG</sequence>
<dbReference type="EMBL" id="BGZK01000759">
    <property type="protein sequence ID" value="GBP59379.1"/>
    <property type="molecule type" value="Genomic_DNA"/>
</dbReference>
<comment type="caution">
    <text evidence="2">The sequence shown here is derived from an EMBL/GenBank/DDBJ whole genome shotgun (WGS) entry which is preliminary data.</text>
</comment>
<reference evidence="2 3" key="1">
    <citation type="journal article" date="2019" name="Commun. Biol.">
        <title>The bagworm genome reveals a unique fibroin gene that provides high tensile strength.</title>
        <authorList>
            <person name="Kono N."/>
            <person name="Nakamura H."/>
            <person name="Ohtoshi R."/>
            <person name="Tomita M."/>
            <person name="Numata K."/>
            <person name="Arakawa K."/>
        </authorList>
    </citation>
    <scope>NUCLEOTIDE SEQUENCE [LARGE SCALE GENOMIC DNA]</scope>
</reference>
<evidence type="ECO:0000313" key="3">
    <source>
        <dbReference type="Proteomes" id="UP000299102"/>
    </source>
</evidence>
<dbReference type="AlphaFoldDB" id="A0A4C1XAM3"/>
<organism evidence="2 3">
    <name type="scientific">Eumeta variegata</name>
    <name type="common">Bagworm moth</name>
    <name type="synonym">Eumeta japonica</name>
    <dbReference type="NCBI Taxonomy" id="151549"/>
    <lineage>
        <taxon>Eukaryota</taxon>
        <taxon>Metazoa</taxon>
        <taxon>Ecdysozoa</taxon>
        <taxon>Arthropoda</taxon>
        <taxon>Hexapoda</taxon>
        <taxon>Insecta</taxon>
        <taxon>Pterygota</taxon>
        <taxon>Neoptera</taxon>
        <taxon>Endopterygota</taxon>
        <taxon>Lepidoptera</taxon>
        <taxon>Glossata</taxon>
        <taxon>Ditrysia</taxon>
        <taxon>Tineoidea</taxon>
        <taxon>Psychidae</taxon>
        <taxon>Oiketicinae</taxon>
        <taxon>Eumeta</taxon>
    </lineage>
</organism>